<dbReference type="Proteomes" id="UP001291309">
    <property type="component" value="Unassembled WGS sequence"/>
</dbReference>
<name>A0ABU5H110_9BACT</name>
<gene>
    <name evidence="2" type="ORF">SYV04_12070</name>
</gene>
<evidence type="ECO:0000313" key="3">
    <source>
        <dbReference type="Proteomes" id="UP001291309"/>
    </source>
</evidence>
<organism evidence="2 3">
    <name type="scientific">Hyalangium rubrum</name>
    <dbReference type="NCBI Taxonomy" id="3103134"/>
    <lineage>
        <taxon>Bacteria</taxon>
        <taxon>Pseudomonadati</taxon>
        <taxon>Myxococcota</taxon>
        <taxon>Myxococcia</taxon>
        <taxon>Myxococcales</taxon>
        <taxon>Cystobacterineae</taxon>
        <taxon>Archangiaceae</taxon>
        <taxon>Hyalangium</taxon>
    </lineage>
</organism>
<evidence type="ECO:0008006" key="4">
    <source>
        <dbReference type="Google" id="ProtNLM"/>
    </source>
</evidence>
<dbReference type="EMBL" id="JAXIVS010000003">
    <property type="protein sequence ID" value="MDY7227136.1"/>
    <property type="molecule type" value="Genomic_DNA"/>
</dbReference>
<sequence>MKSDEVQGLKPGFHVLLLGLCEPASAEAVLPLLQALYPGTYVRPVRVPAEQLDCPRPEHEAKLVSKEALTQGNRGLTVTLVRTENGSPATTPAVPRMYVRTVLRDSNGKQVDAQLQDFEARSGEMSGCEVSLQRKGAALVLRTECSSPTVNYPFCTPIVETSTTTFKPGPEKLQSSTKESSSGGECNWSNAD</sequence>
<protein>
    <recommendedName>
        <fullName evidence="4">Lipoprotein</fullName>
    </recommendedName>
</protein>
<feature type="region of interest" description="Disordered" evidence="1">
    <location>
        <begin position="163"/>
        <end position="192"/>
    </location>
</feature>
<comment type="caution">
    <text evidence="2">The sequence shown here is derived from an EMBL/GenBank/DDBJ whole genome shotgun (WGS) entry which is preliminary data.</text>
</comment>
<reference evidence="2 3" key="1">
    <citation type="submission" date="2023-12" db="EMBL/GenBank/DDBJ databases">
        <title>the genome sequence of Hyalangium sp. s54d21.</title>
        <authorList>
            <person name="Zhang X."/>
        </authorList>
    </citation>
    <scope>NUCLEOTIDE SEQUENCE [LARGE SCALE GENOMIC DNA]</scope>
    <source>
        <strain evidence="3">s54d21</strain>
    </source>
</reference>
<dbReference type="RefSeq" id="WP_321545851.1">
    <property type="nucleotide sequence ID" value="NZ_JAXIVS010000003.1"/>
</dbReference>
<evidence type="ECO:0000313" key="2">
    <source>
        <dbReference type="EMBL" id="MDY7227136.1"/>
    </source>
</evidence>
<keyword evidence="3" id="KW-1185">Reference proteome</keyword>
<evidence type="ECO:0000256" key="1">
    <source>
        <dbReference type="SAM" id="MobiDB-lite"/>
    </source>
</evidence>
<proteinExistence type="predicted"/>
<accession>A0ABU5H110</accession>
<feature type="compositionally biased region" description="Polar residues" evidence="1">
    <location>
        <begin position="173"/>
        <end position="192"/>
    </location>
</feature>